<dbReference type="AlphaFoldDB" id="B1Y3H4"/>
<dbReference type="STRING" id="395495.Lcho_2236"/>
<accession>B1Y3H4</accession>
<keyword evidence="2" id="KW-1185">Reference proteome</keyword>
<proteinExistence type="predicted"/>
<reference evidence="1 2" key="1">
    <citation type="submission" date="2008-03" db="EMBL/GenBank/DDBJ databases">
        <title>Complete sequence of Leptothrix cholodnii SP-6.</title>
        <authorList>
            <consortium name="US DOE Joint Genome Institute"/>
            <person name="Copeland A."/>
            <person name="Lucas S."/>
            <person name="Lapidus A."/>
            <person name="Glavina del Rio T."/>
            <person name="Dalin E."/>
            <person name="Tice H."/>
            <person name="Bruce D."/>
            <person name="Goodwin L."/>
            <person name="Pitluck S."/>
            <person name="Chertkov O."/>
            <person name="Brettin T."/>
            <person name="Detter J.C."/>
            <person name="Han C."/>
            <person name="Kuske C.R."/>
            <person name="Schmutz J."/>
            <person name="Larimer F."/>
            <person name="Land M."/>
            <person name="Hauser L."/>
            <person name="Kyrpides N."/>
            <person name="Lykidis A."/>
            <person name="Emerson D."/>
            <person name="Richardson P."/>
        </authorList>
    </citation>
    <scope>NUCLEOTIDE SEQUENCE [LARGE SCALE GENOMIC DNA]</scope>
    <source>
        <strain evidence="2">ATCC 51168 / LMG 8142 / SP-6</strain>
    </source>
</reference>
<evidence type="ECO:0000313" key="2">
    <source>
        <dbReference type="Proteomes" id="UP000001693"/>
    </source>
</evidence>
<evidence type="ECO:0008006" key="3">
    <source>
        <dbReference type="Google" id="ProtNLM"/>
    </source>
</evidence>
<dbReference type="EMBL" id="CP001013">
    <property type="protein sequence ID" value="ACB34502.1"/>
    <property type="molecule type" value="Genomic_DNA"/>
</dbReference>
<name>B1Y3H4_LEPCP</name>
<dbReference type="KEGG" id="lch:Lcho_2236"/>
<sequence>MLAGPPRPTAAARSDYDAALAAFGTTDPDAADFTGRATQANQDTTELWPEHQPAYTLFDAMQTQWRTASGGVIGLDYGPLAWVCSRVGISPADEAQAFADLRVMEDEALVWFAEQAEQHRSK</sequence>
<protein>
    <recommendedName>
        <fullName evidence="3">Phage protein</fullName>
    </recommendedName>
</protein>
<dbReference type="Pfam" id="PF08809">
    <property type="entry name" value="DUF1799"/>
    <property type="match status" value="1"/>
</dbReference>
<dbReference type="InterPro" id="IPR014915">
    <property type="entry name" value="Phage_TLS_TfmB"/>
</dbReference>
<dbReference type="RefSeq" id="WP_012347262.1">
    <property type="nucleotide sequence ID" value="NC_010524.1"/>
</dbReference>
<evidence type="ECO:0000313" key="1">
    <source>
        <dbReference type="EMBL" id="ACB34502.1"/>
    </source>
</evidence>
<gene>
    <name evidence="1" type="ordered locus">Lcho_2236</name>
</gene>
<organism evidence="1 2">
    <name type="scientific">Leptothrix cholodnii (strain ATCC 51168 / LMG 8142 / SP-6)</name>
    <name type="common">Leptothrix discophora (strain SP-6)</name>
    <dbReference type="NCBI Taxonomy" id="395495"/>
    <lineage>
        <taxon>Bacteria</taxon>
        <taxon>Pseudomonadati</taxon>
        <taxon>Pseudomonadota</taxon>
        <taxon>Betaproteobacteria</taxon>
        <taxon>Burkholderiales</taxon>
        <taxon>Sphaerotilaceae</taxon>
        <taxon>Leptothrix</taxon>
    </lineage>
</organism>
<dbReference type="Proteomes" id="UP000001693">
    <property type="component" value="Chromosome"/>
</dbReference>
<dbReference type="HOGENOM" id="CLU_164689_2_0_4"/>